<dbReference type="GO" id="GO:0019706">
    <property type="term" value="F:protein-cysteine S-palmitoyltransferase activity"/>
    <property type="evidence" value="ECO:0007669"/>
    <property type="project" value="UniProtKB-EC"/>
</dbReference>
<evidence type="ECO:0000256" key="6">
    <source>
        <dbReference type="ARBA" id="ARBA00023315"/>
    </source>
</evidence>
<dbReference type="GO" id="GO:0005783">
    <property type="term" value="C:endoplasmic reticulum"/>
    <property type="evidence" value="ECO:0007669"/>
    <property type="project" value="TreeGrafter"/>
</dbReference>
<feature type="compositionally biased region" description="Polar residues" evidence="8">
    <location>
        <begin position="393"/>
        <end position="403"/>
    </location>
</feature>
<keyword evidence="3 7" id="KW-0812">Transmembrane</keyword>
<reference evidence="11" key="2">
    <citation type="submission" date="2010-04" db="EMBL/GenBank/DDBJ databases">
        <authorList>
            <person name="Buell R."/>
            <person name="Hamilton J."/>
            <person name="Hostetler J."/>
        </authorList>
    </citation>
    <scope>NUCLEOTIDE SEQUENCE [LARGE SCALE GENOMIC DNA]</scope>
    <source>
        <strain evidence="11">DAOM:BR144</strain>
    </source>
</reference>
<keyword evidence="4 7" id="KW-1133">Transmembrane helix</keyword>
<sequence>MARKNGWEPPFHLLQVLTWVVFPSIMALFFVFYTPLLQITAAYIGSIAYGAACIFTVYSVVVCTGTDPSDDCILRPSIQRDTRVADDQVYCNVCMQYVHKDSRHCRLCDKCVAVFDHHCKWLNNCVGKKNYRHFLGSVIGATMLLALQIALGIYVLTDSVNHPDAVRSRSASAFGCSSSKDESTGLCVNNDNAVSLLAIKLIHALMLAFLVPWCFLIAQLTFFHFHLCIENLTTYDYIVQKRKRQMNRERGDISVRPSYWQLLLARLCCRRPDLRSNNANKNDQNASGISASRPSEEDELAAIEAEVDEDLEVLSARSGDIGDPGSSYARSSSMNSDNAPRLSKGRGSFAPTRGFGLHVNLAAVTTPSSTAGADNSTSSSSTGSNMREMSSSVYTPTTGNPETNYVPAPHTPRSPRSEAESAYHSDDSESGGSRPQSEIPVSNNSSVVMYGRPAADSAAAHHIV</sequence>
<feature type="region of interest" description="Disordered" evidence="8">
    <location>
        <begin position="367"/>
        <end position="448"/>
    </location>
</feature>
<dbReference type="AlphaFoldDB" id="K3X856"/>
<reference evidence="11" key="1">
    <citation type="journal article" date="2010" name="Genome Biol.">
        <title>Genome sequence of the necrotrophic plant pathogen Pythium ultimum reveals original pathogenicity mechanisms and effector repertoire.</title>
        <authorList>
            <person name="Levesque C.A."/>
            <person name="Brouwer H."/>
            <person name="Cano L."/>
            <person name="Hamilton J.P."/>
            <person name="Holt C."/>
            <person name="Huitema E."/>
            <person name="Raffaele S."/>
            <person name="Robideau G.P."/>
            <person name="Thines M."/>
            <person name="Win J."/>
            <person name="Zerillo M.M."/>
            <person name="Beakes G.W."/>
            <person name="Boore J.L."/>
            <person name="Busam D."/>
            <person name="Dumas B."/>
            <person name="Ferriera S."/>
            <person name="Fuerstenberg S.I."/>
            <person name="Gachon C.M."/>
            <person name="Gaulin E."/>
            <person name="Govers F."/>
            <person name="Grenville-Briggs L."/>
            <person name="Horner N."/>
            <person name="Hostetler J."/>
            <person name="Jiang R.H."/>
            <person name="Johnson J."/>
            <person name="Krajaejun T."/>
            <person name="Lin H."/>
            <person name="Meijer H.J."/>
            <person name="Moore B."/>
            <person name="Morris P."/>
            <person name="Phuntmart V."/>
            <person name="Puiu D."/>
            <person name="Shetty J."/>
            <person name="Stajich J.E."/>
            <person name="Tripathy S."/>
            <person name="Wawra S."/>
            <person name="van West P."/>
            <person name="Whitty B.R."/>
            <person name="Coutinho P.M."/>
            <person name="Henrissat B."/>
            <person name="Martin F."/>
            <person name="Thomas P.D."/>
            <person name="Tyler B.M."/>
            <person name="De Vries R.P."/>
            <person name="Kamoun S."/>
            <person name="Yandell M."/>
            <person name="Tisserat N."/>
            <person name="Buell C.R."/>
        </authorList>
    </citation>
    <scope>NUCLEOTIDE SEQUENCE</scope>
    <source>
        <strain evidence="11">DAOM:BR144</strain>
    </source>
</reference>
<evidence type="ECO:0000313" key="10">
    <source>
        <dbReference type="EnsemblProtists" id="PYU1_T013405"/>
    </source>
</evidence>
<feature type="transmembrane region" description="Helical" evidence="7">
    <location>
        <begin position="12"/>
        <end position="33"/>
    </location>
</feature>
<dbReference type="GO" id="GO:0016020">
    <property type="term" value="C:membrane"/>
    <property type="evidence" value="ECO:0007669"/>
    <property type="project" value="UniProtKB-SubCell"/>
</dbReference>
<feature type="compositionally biased region" description="Low complexity" evidence="8">
    <location>
        <begin position="368"/>
        <end position="392"/>
    </location>
</feature>
<comment type="domain">
    <text evidence="7">The DHHC domain is required for palmitoyltransferase activity.</text>
</comment>
<dbReference type="Pfam" id="PF01529">
    <property type="entry name" value="DHHC"/>
    <property type="match status" value="1"/>
</dbReference>
<evidence type="ECO:0000256" key="1">
    <source>
        <dbReference type="ARBA" id="ARBA00004141"/>
    </source>
</evidence>
<dbReference type="VEuPathDB" id="FungiDB:PYU1_G013376"/>
<evidence type="ECO:0000256" key="7">
    <source>
        <dbReference type="RuleBase" id="RU079119"/>
    </source>
</evidence>
<dbReference type="PANTHER" id="PTHR22883:SF203">
    <property type="entry name" value="PALMITOYLTRANSFERASE"/>
    <property type="match status" value="1"/>
</dbReference>
<dbReference type="STRING" id="431595.K3X856"/>
<feature type="region of interest" description="Disordered" evidence="8">
    <location>
        <begin position="315"/>
        <end position="350"/>
    </location>
</feature>
<dbReference type="InterPro" id="IPR001594">
    <property type="entry name" value="Palmitoyltrfase_DHHC"/>
</dbReference>
<dbReference type="EC" id="2.3.1.225" evidence="7"/>
<dbReference type="GO" id="GO:0005794">
    <property type="term" value="C:Golgi apparatus"/>
    <property type="evidence" value="ECO:0007669"/>
    <property type="project" value="TreeGrafter"/>
</dbReference>
<dbReference type="eggNOG" id="KOG1311">
    <property type="taxonomic scope" value="Eukaryota"/>
</dbReference>
<comment type="subcellular location">
    <subcellularLocation>
        <location evidence="1">Membrane</location>
        <topology evidence="1">Multi-pass membrane protein</topology>
    </subcellularLocation>
</comment>
<dbReference type="InParanoid" id="K3X856"/>
<evidence type="ECO:0000256" key="4">
    <source>
        <dbReference type="ARBA" id="ARBA00022989"/>
    </source>
</evidence>
<feature type="region of interest" description="Disordered" evidence="8">
    <location>
        <begin position="278"/>
        <end position="299"/>
    </location>
</feature>
<proteinExistence type="inferred from homology"/>
<dbReference type="EMBL" id="GL376609">
    <property type="status" value="NOT_ANNOTATED_CDS"/>
    <property type="molecule type" value="Genomic_DNA"/>
</dbReference>
<evidence type="ECO:0000259" key="9">
    <source>
        <dbReference type="Pfam" id="PF01529"/>
    </source>
</evidence>
<organism evidence="10 11">
    <name type="scientific">Globisporangium ultimum (strain ATCC 200006 / CBS 805.95 / DAOM BR144)</name>
    <name type="common">Pythium ultimum</name>
    <dbReference type="NCBI Taxonomy" id="431595"/>
    <lineage>
        <taxon>Eukaryota</taxon>
        <taxon>Sar</taxon>
        <taxon>Stramenopiles</taxon>
        <taxon>Oomycota</taxon>
        <taxon>Peronosporomycetes</taxon>
        <taxon>Pythiales</taxon>
        <taxon>Pythiaceae</taxon>
        <taxon>Globisporangium</taxon>
    </lineage>
</organism>
<feature type="transmembrane region" description="Helical" evidence="7">
    <location>
        <begin position="201"/>
        <end position="223"/>
    </location>
</feature>
<dbReference type="EnsemblProtists" id="PYU1_T013405">
    <property type="protein sequence ID" value="PYU1_T013405"/>
    <property type="gene ID" value="PYU1_G013376"/>
</dbReference>
<accession>K3X856</accession>
<feature type="transmembrane region" description="Helical" evidence="7">
    <location>
        <begin position="39"/>
        <end position="61"/>
    </location>
</feature>
<protein>
    <recommendedName>
        <fullName evidence="7">Palmitoyltransferase</fullName>
        <ecNumber evidence="7">2.3.1.225</ecNumber>
    </recommendedName>
</protein>
<dbReference type="PROSITE" id="PS50216">
    <property type="entry name" value="DHHC"/>
    <property type="match status" value="1"/>
</dbReference>
<evidence type="ECO:0000256" key="8">
    <source>
        <dbReference type="SAM" id="MobiDB-lite"/>
    </source>
</evidence>
<evidence type="ECO:0000256" key="5">
    <source>
        <dbReference type="ARBA" id="ARBA00023136"/>
    </source>
</evidence>
<dbReference type="GO" id="GO:0006612">
    <property type="term" value="P:protein targeting to membrane"/>
    <property type="evidence" value="ECO:0007669"/>
    <property type="project" value="TreeGrafter"/>
</dbReference>
<reference evidence="10" key="3">
    <citation type="submission" date="2015-02" db="UniProtKB">
        <authorList>
            <consortium name="EnsemblProtists"/>
        </authorList>
    </citation>
    <scope>IDENTIFICATION</scope>
    <source>
        <strain evidence="10">DAOM BR144</strain>
    </source>
</reference>
<comment type="similarity">
    <text evidence="7">Belongs to the DHHC palmitoyltransferase family.</text>
</comment>
<feature type="compositionally biased region" description="Polar residues" evidence="8">
    <location>
        <begin position="278"/>
        <end position="293"/>
    </location>
</feature>
<feature type="compositionally biased region" description="Basic and acidic residues" evidence="8">
    <location>
        <begin position="415"/>
        <end position="427"/>
    </location>
</feature>
<keyword evidence="6 7" id="KW-0012">Acyltransferase</keyword>
<dbReference type="InterPro" id="IPR039859">
    <property type="entry name" value="PFA4/ZDH16/20/ERF2-like"/>
</dbReference>
<keyword evidence="11" id="KW-1185">Reference proteome</keyword>
<dbReference type="Proteomes" id="UP000019132">
    <property type="component" value="Unassembled WGS sequence"/>
</dbReference>
<comment type="catalytic activity">
    <reaction evidence="7">
        <text>L-cysteinyl-[protein] + hexadecanoyl-CoA = S-hexadecanoyl-L-cysteinyl-[protein] + CoA</text>
        <dbReference type="Rhea" id="RHEA:36683"/>
        <dbReference type="Rhea" id="RHEA-COMP:10131"/>
        <dbReference type="Rhea" id="RHEA-COMP:11032"/>
        <dbReference type="ChEBI" id="CHEBI:29950"/>
        <dbReference type="ChEBI" id="CHEBI:57287"/>
        <dbReference type="ChEBI" id="CHEBI:57379"/>
        <dbReference type="ChEBI" id="CHEBI:74151"/>
        <dbReference type="EC" id="2.3.1.225"/>
    </reaction>
</comment>
<keyword evidence="2 7" id="KW-0808">Transferase</keyword>
<evidence type="ECO:0000256" key="2">
    <source>
        <dbReference type="ARBA" id="ARBA00022679"/>
    </source>
</evidence>
<feature type="domain" description="Palmitoyltransferase DHHC" evidence="9">
    <location>
        <begin position="87"/>
        <end position="240"/>
    </location>
</feature>
<evidence type="ECO:0000313" key="11">
    <source>
        <dbReference type="Proteomes" id="UP000019132"/>
    </source>
</evidence>
<dbReference type="HOGENOM" id="CLU_032871_0_0_1"/>
<evidence type="ECO:0000256" key="3">
    <source>
        <dbReference type="ARBA" id="ARBA00022692"/>
    </source>
</evidence>
<feature type="transmembrane region" description="Helical" evidence="7">
    <location>
        <begin position="134"/>
        <end position="156"/>
    </location>
</feature>
<dbReference type="OMA" id="PRMMIWI"/>
<name>K3X856_GLOUD</name>
<keyword evidence="5 7" id="KW-0472">Membrane</keyword>
<feature type="compositionally biased region" description="Polar residues" evidence="8">
    <location>
        <begin position="328"/>
        <end position="338"/>
    </location>
</feature>
<feature type="compositionally biased region" description="Polar residues" evidence="8">
    <location>
        <begin position="430"/>
        <end position="447"/>
    </location>
</feature>
<dbReference type="PANTHER" id="PTHR22883">
    <property type="entry name" value="ZINC FINGER DHHC DOMAIN CONTAINING PROTEIN"/>
    <property type="match status" value="1"/>
</dbReference>